<evidence type="ECO:0000313" key="5">
    <source>
        <dbReference type="Proteomes" id="UP000199058"/>
    </source>
</evidence>
<dbReference type="InterPro" id="IPR050273">
    <property type="entry name" value="GppA/Ppx_hydrolase"/>
</dbReference>
<dbReference type="FunFam" id="3.30.420.40:FF:000023">
    <property type="entry name" value="Guanosine-5'-triphosphate,3'-diphosphate pyrophosphatase"/>
    <property type="match status" value="1"/>
</dbReference>
<dbReference type="Gene3D" id="3.30.420.150">
    <property type="entry name" value="Exopolyphosphatase. Domain 2"/>
    <property type="match status" value="1"/>
</dbReference>
<dbReference type="Gene3D" id="1.10.3210.10">
    <property type="entry name" value="Hypothetical protein af1432"/>
    <property type="match status" value="1"/>
</dbReference>
<feature type="domain" description="Ppx/GppA phosphatase N-terminal" evidence="2">
    <location>
        <begin position="26"/>
        <end position="304"/>
    </location>
</feature>
<dbReference type="PANTHER" id="PTHR30005">
    <property type="entry name" value="EXOPOLYPHOSPHATASE"/>
    <property type="match status" value="1"/>
</dbReference>
<evidence type="ECO:0000259" key="3">
    <source>
        <dbReference type="Pfam" id="PF21447"/>
    </source>
</evidence>
<evidence type="ECO:0000313" key="4">
    <source>
        <dbReference type="EMBL" id="SFC19126.1"/>
    </source>
</evidence>
<reference evidence="4 5" key="1">
    <citation type="submission" date="2016-10" db="EMBL/GenBank/DDBJ databases">
        <authorList>
            <person name="de Groot N.N."/>
        </authorList>
    </citation>
    <scope>NUCLEOTIDE SEQUENCE [LARGE SCALE GENOMIC DNA]</scope>
    <source>
        <strain evidence="4 5">DSM 18438</strain>
    </source>
</reference>
<dbReference type="GO" id="GO:0004309">
    <property type="term" value="F:exopolyphosphatase activity"/>
    <property type="evidence" value="ECO:0007669"/>
    <property type="project" value="TreeGrafter"/>
</dbReference>
<dbReference type="STRING" id="1122252.SAMN05660443_1813"/>
<keyword evidence="5" id="KW-1185">Reference proteome</keyword>
<dbReference type="Pfam" id="PF02541">
    <property type="entry name" value="Ppx-GppA"/>
    <property type="match status" value="1"/>
</dbReference>
<dbReference type="InterPro" id="IPR030673">
    <property type="entry name" value="PyroPPase_GppA_Ppx"/>
</dbReference>
<gene>
    <name evidence="4" type="ORF">SAMN05660443_1813</name>
</gene>
<sequence length="503" mass="55956">MADAPLPDGSTLAALDLGSNSFHLVLARKIKGEISLLKRLGEKVQLAAGLDECGNLNEEAQLRGLECLKRMAPFVQGLNENQVRVVGTNALRAAHNSDDFISRAQDLLGLPIEVIAGREEARLIYSGVVHTSPKIEGRRLVIDIGGGSTEFIIGEGKEPELLESLHMGCVSYSQRFFPQGQFTEKGYQQARLAALSELLHIQKAFLGLGWQQVLGSSGTLKTLALVIGKGEFAPLTPQSLRSLEKDLFNSKSTQSWTAYGMKEDRARVMPAGLAIASAFFEALQIKEMHFADAALREGLLYELAGTSTELDIRDRTINSLQERFQCDPLQSKNVADTAIHALRQVASNWGLAHPRWENKLRWAAQVHELGLSVAHTQYHKHGAYLLNYADLAGFTRQQQQILAVLVRTHRRKFPSLEFRKFSPEHQLKLQRLARLLRLAVLLNHSRPDQTQLDFTLEVNNTNSQETLALRFPDGWLEQQPLLLTDLAQEASWQAAAGFELTYA</sequence>
<dbReference type="Pfam" id="PF21447">
    <property type="entry name" value="Ppx-GppA_III"/>
    <property type="match status" value="1"/>
</dbReference>
<proteinExistence type="predicted"/>
<evidence type="ECO:0000256" key="1">
    <source>
        <dbReference type="ARBA" id="ARBA00022801"/>
    </source>
</evidence>
<organism evidence="4 5">
    <name type="scientific">Marinospirillum celere</name>
    <dbReference type="NCBI Taxonomy" id="1122252"/>
    <lineage>
        <taxon>Bacteria</taxon>
        <taxon>Pseudomonadati</taxon>
        <taxon>Pseudomonadota</taxon>
        <taxon>Gammaproteobacteria</taxon>
        <taxon>Oceanospirillales</taxon>
        <taxon>Oceanospirillaceae</taxon>
        <taxon>Marinospirillum</taxon>
    </lineage>
</organism>
<accession>A0A1I1H5U2</accession>
<dbReference type="CDD" id="cd24053">
    <property type="entry name" value="ASKHA_NBD_EcPPX-GppA-like"/>
    <property type="match status" value="1"/>
</dbReference>
<evidence type="ECO:0000259" key="2">
    <source>
        <dbReference type="Pfam" id="PF02541"/>
    </source>
</evidence>
<name>A0A1I1H5U2_9GAMM</name>
<dbReference type="InterPro" id="IPR003695">
    <property type="entry name" value="Ppx_GppA_N"/>
</dbReference>
<dbReference type="PIRSF" id="PIRSF001267">
    <property type="entry name" value="Pyrophosphatase_GppA_Ppx"/>
    <property type="match status" value="1"/>
</dbReference>
<dbReference type="SUPFAM" id="SSF53067">
    <property type="entry name" value="Actin-like ATPase domain"/>
    <property type="match status" value="2"/>
</dbReference>
<dbReference type="Gene3D" id="3.30.420.40">
    <property type="match status" value="1"/>
</dbReference>
<dbReference type="Proteomes" id="UP000199058">
    <property type="component" value="Unassembled WGS sequence"/>
</dbReference>
<dbReference type="SUPFAM" id="SSF109604">
    <property type="entry name" value="HD-domain/PDEase-like"/>
    <property type="match status" value="1"/>
</dbReference>
<protein>
    <submittedName>
        <fullName evidence="4">Exopolyphosphatase / guanosine-5'-triphosphate,3'-diphosphate pyrophosphatase</fullName>
    </submittedName>
</protein>
<dbReference type="PANTHER" id="PTHR30005:SF14">
    <property type="entry name" value="EXOPOLYPHOSPHATASE"/>
    <property type="match status" value="1"/>
</dbReference>
<feature type="domain" description="Ppx/GppA phosphatase C-terminal" evidence="3">
    <location>
        <begin position="312"/>
        <end position="489"/>
    </location>
</feature>
<dbReference type="AlphaFoldDB" id="A0A1I1H5U2"/>
<keyword evidence="1" id="KW-0378">Hydrolase</keyword>
<dbReference type="OrthoDB" id="9793035at2"/>
<dbReference type="GO" id="GO:0006798">
    <property type="term" value="P:polyphosphate catabolic process"/>
    <property type="evidence" value="ECO:0007669"/>
    <property type="project" value="TreeGrafter"/>
</dbReference>
<dbReference type="EMBL" id="FOLH01000003">
    <property type="protein sequence ID" value="SFC19126.1"/>
    <property type="molecule type" value="Genomic_DNA"/>
</dbReference>
<dbReference type="InterPro" id="IPR043129">
    <property type="entry name" value="ATPase_NBD"/>
</dbReference>
<dbReference type="InterPro" id="IPR048950">
    <property type="entry name" value="Ppx_GppA_C"/>
</dbReference>
<dbReference type="RefSeq" id="WP_091962311.1">
    <property type="nucleotide sequence ID" value="NZ_FOLH01000003.1"/>
</dbReference>